<protein>
    <submittedName>
        <fullName evidence="1">Uncharacterized protein</fullName>
    </submittedName>
</protein>
<sequence length="33" mass="3869">MILILIFMSMNMLHFSQKLVEYVSLRIVGLNIT</sequence>
<gene>
    <name evidence="1" type="ORF">SAMN05421858_4518</name>
</gene>
<evidence type="ECO:0000313" key="1">
    <source>
        <dbReference type="EMBL" id="SIR91853.1"/>
    </source>
</evidence>
<evidence type="ECO:0000313" key="2">
    <source>
        <dbReference type="Proteomes" id="UP000186914"/>
    </source>
</evidence>
<dbReference type="AlphaFoldDB" id="A0A1N7EUV5"/>
<organism evidence="1 2">
    <name type="scientific">Haladaptatus litoreus</name>
    <dbReference type="NCBI Taxonomy" id="553468"/>
    <lineage>
        <taxon>Archaea</taxon>
        <taxon>Methanobacteriati</taxon>
        <taxon>Methanobacteriota</taxon>
        <taxon>Stenosarchaea group</taxon>
        <taxon>Halobacteria</taxon>
        <taxon>Halobacteriales</taxon>
        <taxon>Haladaptataceae</taxon>
        <taxon>Haladaptatus</taxon>
    </lineage>
</organism>
<keyword evidence="2" id="KW-1185">Reference proteome</keyword>
<dbReference type="EMBL" id="FTNO01000007">
    <property type="protein sequence ID" value="SIR91853.1"/>
    <property type="molecule type" value="Genomic_DNA"/>
</dbReference>
<name>A0A1N7EUV5_9EURY</name>
<reference evidence="2" key="1">
    <citation type="submission" date="2017-01" db="EMBL/GenBank/DDBJ databases">
        <authorList>
            <person name="Varghese N."/>
            <person name="Submissions S."/>
        </authorList>
    </citation>
    <scope>NUCLEOTIDE SEQUENCE [LARGE SCALE GENOMIC DNA]</scope>
    <source>
        <strain evidence="2">CGMCC 1.7737</strain>
    </source>
</reference>
<dbReference type="Proteomes" id="UP000186914">
    <property type="component" value="Unassembled WGS sequence"/>
</dbReference>
<proteinExistence type="predicted"/>
<accession>A0A1N7EUV5</accession>